<evidence type="ECO:0000256" key="3">
    <source>
        <dbReference type="ARBA" id="ARBA00022679"/>
    </source>
</evidence>
<keyword evidence="2" id="KW-0328">Glycosyltransferase</keyword>
<organism evidence="5 6">
    <name type="scientific">Citrifermentans bemidjiense (strain ATCC BAA-1014 / DSM 16622 / JCM 12645 / Bem)</name>
    <name type="common">Geobacter bemidjiensis</name>
    <dbReference type="NCBI Taxonomy" id="404380"/>
    <lineage>
        <taxon>Bacteria</taxon>
        <taxon>Pseudomonadati</taxon>
        <taxon>Thermodesulfobacteriota</taxon>
        <taxon>Desulfuromonadia</taxon>
        <taxon>Geobacterales</taxon>
        <taxon>Geobacteraceae</taxon>
        <taxon>Citrifermentans</taxon>
    </lineage>
</organism>
<evidence type="ECO:0000256" key="1">
    <source>
        <dbReference type="ARBA" id="ARBA00006739"/>
    </source>
</evidence>
<dbReference type="SUPFAM" id="SSF53448">
    <property type="entry name" value="Nucleotide-diphospho-sugar transferases"/>
    <property type="match status" value="1"/>
</dbReference>
<dbReference type="AlphaFoldDB" id="B5EES9"/>
<dbReference type="InterPro" id="IPR036291">
    <property type="entry name" value="NAD(P)-bd_dom_sf"/>
</dbReference>
<dbReference type="EMBL" id="CP001124">
    <property type="protein sequence ID" value="ACH37825.1"/>
    <property type="molecule type" value="Genomic_DNA"/>
</dbReference>
<dbReference type="RefSeq" id="WP_012529236.1">
    <property type="nucleotide sequence ID" value="NC_011146.1"/>
</dbReference>
<gene>
    <name evidence="5" type="ordered locus">Gbem_0802</name>
</gene>
<evidence type="ECO:0000256" key="2">
    <source>
        <dbReference type="ARBA" id="ARBA00022676"/>
    </source>
</evidence>
<dbReference type="HOGENOM" id="CLU_025996_0_7_7"/>
<dbReference type="InterPro" id="IPR050834">
    <property type="entry name" value="Glycosyltransf_2"/>
</dbReference>
<dbReference type="Gene3D" id="3.40.50.720">
    <property type="entry name" value="NAD(P)-binding Rossmann-like Domain"/>
    <property type="match status" value="1"/>
</dbReference>
<keyword evidence="6" id="KW-1185">Reference proteome</keyword>
<feature type="domain" description="Glycosyltransferase 2-like" evidence="4">
    <location>
        <begin position="11"/>
        <end position="177"/>
    </location>
</feature>
<keyword evidence="3 5" id="KW-0808">Transferase</keyword>
<dbReference type="PANTHER" id="PTHR43685">
    <property type="entry name" value="GLYCOSYLTRANSFERASE"/>
    <property type="match status" value="1"/>
</dbReference>
<dbReference type="Gene3D" id="3.90.550.10">
    <property type="entry name" value="Spore Coat Polysaccharide Biosynthesis Protein SpsA, Chain A"/>
    <property type="match status" value="1"/>
</dbReference>
<dbReference type="PANTHER" id="PTHR43685:SF5">
    <property type="entry name" value="GLYCOSYLTRANSFERASE EPSE-RELATED"/>
    <property type="match status" value="1"/>
</dbReference>
<accession>B5EES9</accession>
<reference evidence="5 6" key="1">
    <citation type="submission" date="2008-07" db="EMBL/GenBank/DDBJ databases">
        <title>Complete sequence of Geobacter bemidjiensis BEM.</title>
        <authorList>
            <consortium name="US DOE Joint Genome Institute"/>
            <person name="Lucas S."/>
            <person name="Copeland A."/>
            <person name="Lapidus A."/>
            <person name="Glavina del Rio T."/>
            <person name="Dalin E."/>
            <person name="Tice H."/>
            <person name="Bruce D."/>
            <person name="Goodwin L."/>
            <person name="Pitluck S."/>
            <person name="Kiss H."/>
            <person name="Brettin T."/>
            <person name="Detter J.C."/>
            <person name="Han C."/>
            <person name="Kuske C.R."/>
            <person name="Schmutz J."/>
            <person name="Larimer F."/>
            <person name="Land M."/>
            <person name="Hauser L."/>
            <person name="Kyrpides N."/>
            <person name="Lykidis A."/>
            <person name="Lovley D."/>
            <person name="Richardson P."/>
        </authorList>
    </citation>
    <scope>NUCLEOTIDE SEQUENCE [LARGE SCALE GENOMIC DNA]</scope>
    <source>
        <strain evidence="6">ATCC BAA-1014 / DSM 16622 / JCM 12645 / Bem</strain>
    </source>
</reference>
<dbReference type="GO" id="GO:0016757">
    <property type="term" value="F:glycosyltransferase activity"/>
    <property type="evidence" value="ECO:0007669"/>
    <property type="project" value="UniProtKB-KW"/>
</dbReference>
<evidence type="ECO:0000313" key="5">
    <source>
        <dbReference type="EMBL" id="ACH37825.1"/>
    </source>
</evidence>
<dbReference type="eggNOG" id="COG2344">
    <property type="taxonomic scope" value="Bacteria"/>
</dbReference>
<dbReference type="STRING" id="404380.Gbem_0802"/>
<proteinExistence type="inferred from homology"/>
<dbReference type="Proteomes" id="UP000008825">
    <property type="component" value="Chromosome"/>
</dbReference>
<evidence type="ECO:0000313" key="6">
    <source>
        <dbReference type="Proteomes" id="UP000008825"/>
    </source>
</evidence>
<protein>
    <submittedName>
        <fullName evidence="5">Glycosyltransferase, AmsE-like family</fullName>
    </submittedName>
</protein>
<name>B5EES9_CITBB</name>
<dbReference type="eggNOG" id="COG1215">
    <property type="taxonomic scope" value="Bacteria"/>
</dbReference>
<sequence length="338" mass="37132">MTTLNHIPAVSILMPVRNEERFLPAALRSLAAQTFPDCELVAVDDGSTDDTPGVLAEAAASDPRIRVLHCGEGLVPALNQGLKACRAPLIARMDGDDIAHPQRLAAQVAFLAAHPGTGLVACSFKHFPRQQVGTGMNGYEQWQNRLISHDEITADLFVESPFVHPSVMYRRSDVEQLGGYRDQGWPEDYDLWLRLAAAQVKFARLPETLFFWRERPERTTRTNPAYAPDAFRRCKLHHLMNGFLKGESEVILAGAGLEGRAWYRLLREKGIRVSAWLDVDPRKIGRELHGAPVLATGQVRPSGVKLLMTVGARGARALVRASSAQAGFVEGIDAVCVA</sequence>
<dbReference type="CAZy" id="GT2">
    <property type="family name" value="Glycosyltransferase Family 2"/>
</dbReference>
<comment type="similarity">
    <text evidence="1">Belongs to the glycosyltransferase 2 family.</text>
</comment>
<dbReference type="OrthoDB" id="5291101at2"/>
<dbReference type="InterPro" id="IPR001173">
    <property type="entry name" value="Glyco_trans_2-like"/>
</dbReference>
<evidence type="ECO:0000259" key="4">
    <source>
        <dbReference type="Pfam" id="PF00535"/>
    </source>
</evidence>
<dbReference type="InterPro" id="IPR029044">
    <property type="entry name" value="Nucleotide-diphossugar_trans"/>
</dbReference>
<dbReference type="Pfam" id="PF00535">
    <property type="entry name" value="Glycos_transf_2"/>
    <property type="match status" value="1"/>
</dbReference>
<dbReference type="KEGG" id="gbm:Gbem_0802"/>
<dbReference type="SUPFAM" id="SSF51735">
    <property type="entry name" value="NAD(P)-binding Rossmann-fold domains"/>
    <property type="match status" value="1"/>
</dbReference>
<reference evidence="5 6" key="2">
    <citation type="journal article" date="2010" name="BMC Genomics">
        <title>The genome of Geobacter bemidjiensis, exemplar for the subsurface clade of Geobacter species that predominate in Fe(III)-reducing subsurface environments.</title>
        <authorList>
            <person name="Aklujkar M."/>
            <person name="Young N.D."/>
            <person name="Holmes D."/>
            <person name="Chavan M."/>
            <person name="Risso C."/>
            <person name="Kiss H.E."/>
            <person name="Han C.S."/>
            <person name="Land M.L."/>
            <person name="Lovley D.R."/>
        </authorList>
    </citation>
    <scope>NUCLEOTIDE SEQUENCE [LARGE SCALE GENOMIC DNA]</scope>
    <source>
        <strain evidence="6">ATCC BAA-1014 / DSM 16622 / JCM 12645 / Bem</strain>
    </source>
</reference>